<evidence type="ECO:0000313" key="4">
    <source>
        <dbReference type="Proteomes" id="UP000662888"/>
    </source>
</evidence>
<protein>
    <recommendedName>
        <fullName evidence="5">Calcium-binding protein</fullName>
    </recommendedName>
</protein>
<dbReference type="PRINTS" id="PR00313">
    <property type="entry name" value="CABNDNGRPT"/>
</dbReference>
<comment type="subcellular location">
    <subcellularLocation>
        <location evidence="1">Secreted</location>
    </subcellularLocation>
</comment>
<dbReference type="Gene3D" id="2.150.10.10">
    <property type="entry name" value="Serralysin-like metalloprotease, C-terminal"/>
    <property type="match status" value="3"/>
</dbReference>
<evidence type="ECO:0008006" key="5">
    <source>
        <dbReference type="Google" id="ProtNLM"/>
    </source>
</evidence>
<dbReference type="SUPFAM" id="SSF51120">
    <property type="entry name" value="beta-Roll"/>
    <property type="match status" value="1"/>
</dbReference>
<dbReference type="PROSITE" id="PS00330">
    <property type="entry name" value="HEMOLYSIN_CALCIUM"/>
    <property type="match status" value="1"/>
</dbReference>
<organism evidence="3 4">
    <name type="scientific">Massilia antarctica</name>
    <dbReference type="NCBI Taxonomy" id="2765360"/>
    <lineage>
        <taxon>Bacteria</taxon>
        <taxon>Pseudomonadati</taxon>
        <taxon>Pseudomonadota</taxon>
        <taxon>Betaproteobacteria</taxon>
        <taxon>Burkholderiales</taxon>
        <taxon>Oxalobacteraceae</taxon>
        <taxon>Telluria group</taxon>
        <taxon>Massilia</taxon>
    </lineage>
</organism>
<sequence length="344" mass="34523">MNILYGNAGNDTLNGLAGADKLFGGLGNDVYIVDNVGDVVTEAANEGLDRVESSLSLTLADNVEVLTLLGSASVNGTGNALANLLIGSTGNNVLNGGGGNDIMQGGAGVDTLTDSVGNNLFDGGAGNDTLTGGAGNEMLIGGAGNDSITSAAGADVIAFNRGDGQDVIAASTGKDNTISLGHGILYADLAFNKSGNDLVLATGAGEQLLFKDWYLNANNHSVANLQVVVEGSSDYNPSSSNAINNKKIERFNFDGLASAFDQARTTNPALTSWALSSSLLSFHLGGSDTAALGGDLATQYAKNGNLAALSMMPAGAVLSSAQFGTASQTLQAPSALVDLTPRLG</sequence>
<dbReference type="InterPro" id="IPR018511">
    <property type="entry name" value="Hemolysin-typ_Ca-bd_CS"/>
</dbReference>
<name>A0AA48WJB3_9BURK</name>
<dbReference type="Pfam" id="PF00353">
    <property type="entry name" value="HemolysinCabind"/>
    <property type="match status" value="3"/>
</dbReference>
<keyword evidence="2" id="KW-0964">Secreted</keyword>
<dbReference type="PANTHER" id="PTHR38340">
    <property type="entry name" value="S-LAYER PROTEIN"/>
    <property type="match status" value="1"/>
</dbReference>
<accession>A0AA48WJB3</accession>
<dbReference type="Proteomes" id="UP000662888">
    <property type="component" value="Chromosome"/>
</dbReference>
<reference evidence="3 4" key="1">
    <citation type="submission" date="2020-11" db="EMBL/GenBank/DDBJ databases">
        <authorList>
            <person name="Sun Q."/>
        </authorList>
    </citation>
    <scope>NUCLEOTIDE SEQUENCE [LARGE SCALE GENOMIC DNA]</scope>
    <source>
        <strain evidence="3 4">P8398</strain>
    </source>
</reference>
<keyword evidence="4" id="KW-1185">Reference proteome</keyword>
<gene>
    <name evidence="3" type="ORF">IV454_03500</name>
</gene>
<evidence type="ECO:0000313" key="3">
    <source>
        <dbReference type="EMBL" id="QPI53076.1"/>
    </source>
</evidence>
<dbReference type="InterPro" id="IPR050557">
    <property type="entry name" value="RTX_toxin/Mannuronan_C5-epim"/>
</dbReference>
<evidence type="ECO:0000256" key="1">
    <source>
        <dbReference type="ARBA" id="ARBA00004613"/>
    </source>
</evidence>
<dbReference type="InterPro" id="IPR001343">
    <property type="entry name" value="Hemolysn_Ca-bd"/>
</dbReference>
<dbReference type="EMBL" id="CP065053">
    <property type="protein sequence ID" value="QPI53076.1"/>
    <property type="molecule type" value="Genomic_DNA"/>
</dbReference>
<proteinExistence type="predicted"/>
<dbReference type="InterPro" id="IPR011049">
    <property type="entry name" value="Serralysin-like_metalloprot_C"/>
</dbReference>
<evidence type="ECO:0000256" key="2">
    <source>
        <dbReference type="ARBA" id="ARBA00022525"/>
    </source>
</evidence>
<dbReference type="PANTHER" id="PTHR38340:SF1">
    <property type="entry name" value="S-LAYER PROTEIN"/>
    <property type="match status" value="1"/>
</dbReference>